<evidence type="ECO:0000256" key="1">
    <source>
        <dbReference type="SAM" id="MobiDB-lite"/>
    </source>
</evidence>
<dbReference type="EMBL" id="VIGI01000011">
    <property type="protein sequence ID" value="KAB8294281.1"/>
    <property type="molecule type" value="Genomic_DNA"/>
</dbReference>
<feature type="region of interest" description="Disordered" evidence="1">
    <location>
        <begin position="56"/>
        <end position="108"/>
    </location>
</feature>
<reference evidence="2 3" key="1">
    <citation type="submission" date="2019-06" db="EMBL/GenBank/DDBJ databases">
        <title>Genome Sequence of the Brown Rot Fungal Pathogen Monilinia laxa.</title>
        <authorList>
            <person name="De Miccolis Angelini R.M."/>
            <person name="Landi L."/>
            <person name="Abate D."/>
            <person name="Pollastro S."/>
            <person name="Romanazzi G."/>
            <person name="Faretra F."/>
        </authorList>
    </citation>
    <scope>NUCLEOTIDE SEQUENCE [LARGE SCALE GENOMIC DNA]</scope>
    <source>
        <strain evidence="2 3">Mlax316</strain>
    </source>
</reference>
<feature type="region of interest" description="Disordered" evidence="1">
    <location>
        <begin position="1"/>
        <end position="40"/>
    </location>
</feature>
<keyword evidence="3" id="KW-1185">Reference proteome</keyword>
<sequence length="108" mass="11310">MTPSADQGPDRKRKQFQGGRGPKRQKVQKQKPVKEGSSEEVLIADVRALFAAQKISNASQAPIENGNAESANAGTGTEQQELKPTGDGENAAANAASEISLPGAILRN</sequence>
<dbReference type="Proteomes" id="UP000326757">
    <property type="component" value="Unassembled WGS sequence"/>
</dbReference>
<feature type="compositionally biased region" description="Basic residues" evidence="1">
    <location>
        <begin position="11"/>
        <end position="31"/>
    </location>
</feature>
<organism evidence="2 3">
    <name type="scientific">Monilinia laxa</name>
    <name type="common">Brown rot fungus</name>
    <name type="synonym">Sclerotinia laxa</name>
    <dbReference type="NCBI Taxonomy" id="61186"/>
    <lineage>
        <taxon>Eukaryota</taxon>
        <taxon>Fungi</taxon>
        <taxon>Dikarya</taxon>
        <taxon>Ascomycota</taxon>
        <taxon>Pezizomycotina</taxon>
        <taxon>Leotiomycetes</taxon>
        <taxon>Helotiales</taxon>
        <taxon>Sclerotiniaceae</taxon>
        <taxon>Monilinia</taxon>
    </lineage>
</organism>
<accession>A0A5N6JYR0</accession>
<protein>
    <submittedName>
        <fullName evidence="2">Uncharacterized protein</fullName>
    </submittedName>
</protein>
<evidence type="ECO:0000313" key="2">
    <source>
        <dbReference type="EMBL" id="KAB8294281.1"/>
    </source>
</evidence>
<proteinExistence type="predicted"/>
<dbReference type="AlphaFoldDB" id="A0A5N6JYR0"/>
<feature type="compositionally biased region" description="Polar residues" evidence="1">
    <location>
        <begin position="56"/>
        <end position="79"/>
    </location>
</feature>
<comment type="caution">
    <text evidence="2">The sequence shown here is derived from an EMBL/GenBank/DDBJ whole genome shotgun (WGS) entry which is preliminary data.</text>
</comment>
<name>A0A5N6JYR0_MONLA</name>
<gene>
    <name evidence="2" type="ORF">EYC80_009707</name>
</gene>
<evidence type="ECO:0000313" key="3">
    <source>
        <dbReference type="Proteomes" id="UP000326757"/>
    </source>
</evidence>